<sequence length="413" mass="45675">MRNSWKVATWELQKNLKNKSFIISIFLTPAIFLLFALIPNLLSSNGPDFEDSIQGIPGNTPHTVTIYTIDELELTQEINEALIQAGSGVRLEASTSSEEQLSEQVTDQENLGYVRLDQRLFEEKQLSLYVGHEDATYVWELNRVINDVLDAHVLRESGAGENAIQYAIQPLTSEAIPLTTDVESDFLKHLIPGVVAGVILFSIMMTGMMQFQSALQEKKDKVSEIILSSITAHQLMQGKIIGYFLLGIIQIGVWLAIGIPAASLYFDISIVSYLLNVEFLMLLSYSIAGYLLFSCIFVALGATMDDLNTSSNFQGVIFMLPFIPFILIAPVVTDPNGIVAVVSSYIPITAPAIMILRLSLTEPVATVEVILSLIVLAASIWVMMKVAGKIFKTGIMMYGKNATLGEIWKWIRQ</sequence>
<feature type="transmembrane region" description="Helical" evidence="6">
    <location>
        <begin position="365"/>
        <end position="384"/>
    </location>
</feature>
<comment type="caution">
    <text evidence="8">The sequence shown here is derived from an EMBL/GenBank/DDBJ whole genome shotgun (WGS) entry which is preliminary data.</text>
</comment>
<feature type="transmembrane region" description="Helical" evidence="6">
    <location>
        <begin position="279"/>
        <end position="301"/>
    </location>
</feature>
<dbReference type="PANTHER" id="PTHR30294:SF29">
    <property type="entry name" value="MULTIDRUG ABC TRANSPORTER PERMEASE YBHS-RELATED"/>
    <property type="match status" value="1"/>
</dbReference>
<name>A0ABT9W0I3_9BACI</name>
<evidence type="ECO:0000256" key="2">
    <source>
        <dbReference type="ARBA" id="ARBA00022475"/>
    </source>
</evidence>
<evidence type="ECO:0000313" key="8">
    <source>
        <dbReference type="EMBL" id="MDQ0166762.1"/>
    </source>
</evidence>
<keyword evidence="3 6" id="KW-0812">Transmembrane</keyword>
<gene>
    <name evidence="8" type="ORF">J2S11_002678</name>
</gene>
<dbReference type="Pfam" id="PF12698">
    <property type="entry name" value="ABC2_membrane_3"/>
    <property type="match status" value="1"/>
</dbReference>
<evidence type="ECO:0000313" key="9">
    <source>
        <dbReference type="Proteomes" id="UP001235840"/>
    </source>
</evidence>
<feature type="transmembrane region" description="Helical" evidence="6">
    <location>
        <begin position="338"/>
        <end position="358"/>
    </location>
</feature>
<protein>
    <submittedName>
        <fullName evidence="8">ABC-2 type transport system permease protein</fullName>
    </submittedName>
</protein>
<feature type="transmembrane region" description="Helical" evidence="6">
    <location>
        <begin position="21"/>
        <end position="42"/>
    </location>
</feature>
<dbReference type="EMBL" id="JAUSTY010000010">
    <property type="protein sequence ID" value="MDQ0166762.1"/>
    <property type="molecule type" value="Genomic_DNA"/>
</dbReference>
<accession>A0ABT9W0I3</accession>
<keyword evidence="2" id="KW-1003">Cell membrane</keyword>
<evidence type="ECO:0000256" key="5">
    <source>
        <dbReference type="ARBA" id="ARBA00023136"/>
    </source>
</evidence>
<evidence type="ECO:0000256" key="1">
    <source>
        <dbReference type="ARBA" id="ARBA00004651"/>
    </source>
</evidence>
<dbReference type="InterPro" id="IPR051449">
    <property type="entry name" value="ABC-2_transporter_component"/>
</dbReference>
<evidence type="ECO:0000256" key="4">
    <source>
        <dbReference type="ARBA" id="ARBA00022989"/>
    </source>
</evidence>
<feature type="domain" description="ABC-2 type transporter transmembrane" evidence="7">
    <location>
        <begin position="19"/>
        <end position="384"/>
    </location>
</feature>
<keyword evidence="5 6" id="KW-0472">Membrane</keyword>
<organism evidence="8 9">
    <name type="scientific">Caldalkalibacillus horti</name>
    <dbReference type="NCBI Taxonomy" id="77523"/>
    <lineage>
        <taxon>Bacteria</taxon>
        <taxon>Bacillati</taxon>
        <taxon>Bacillota</taxon>
        <taxon>Bacilli</taxon>
        <taxon>Bacillales</taxon>
        <taxon>Bacillaceae</taxon>
        <taxon>Caldalkalibacillus</taxon>
    </lineage>
</organism>
<reference evidence="8 9" key="1">
    <citation type="submission" date="2023-07" db="EMBL/GenBank/DDBJ databases">
        <title>Genomic Encyclopedia of Type Strains, Phase IV (KMG-IV): sequencing the most valuable type-strain genomes for metagenomic binning, comparative biology and taxonomic classification.</title>
        <authorList>
            <person name="Goeker M."/>
        </authorList>
    </citation>
    <scope>NUCLEOTIDE SEQUENCE [LARGE SCALE GENOMIC DNA]</scope>
    <source>
        <strain evidence="8 9">DSM 12751</strain>
    </source>
</reference>
<feature type="transmembrane region" description="Helical" evidence="6">
    <location>
        <begin position="313"/>
        <end position="332"/>
    </location>
</feature>
<comment type="subcellular location">
    <subcellularLocation>
        <location evidence="1">Cell membrane</location>
        <topology evidence="1">Multi-pass membrane protein</topology>
    </subcellularLocation>
</comment>
<dbReference type="Proteomes" id="UP001235840">
    <property type="component" value="Unassembled WGS sequence"/>
</dbReference>
<evidence type="ECO:0000256" key="6">
    <source>
        <dbReference type="SAM" id="Phobius"/>
    </source>
</evidence>
<dbReference type="PANTHER" id="PTHR30294">
    <property type="entry name" value="MEMBRANE COMPONENT OF ABC TRANSPORTER YHHJ-RELATED"/>
    <property type="match status" value="1"/>
</dbReference>
<evidence type="ECO:0000259" key="7">
    <source>
        <dbReference type="Pfam" id="PF12698"/>
    </source>
</evidence>
<dbReference type="RefSeq" id="WP_307395223.1">
    <property type="nucleotide sequence ID" value="NZ_BAAADK010000047.1"/>
</dbReference>
<keyword evidence="4 6" id="KW-1133">Transmembrane helix</keyword>
<feature type="transmembrane region" description="Helical" evidence="6">
    <location>
        <begin position="240"/>
        <end position="259"/>
    </location>
</feature>
<feature type="transmembrane region" description="Helical" evidence="6">
    <location>
        <begin position="190"/>
        <end position="211"/>
    </location>
</feature>
<proteinExistence type="predicted"/>
<evidence type="ECO:0000256" key="3">
    <source>
        <dbReference type="ARBA" id="ARBA00022692"/>
    </source>
</evidence>
<dbReference type="InterPro" id="IPR013525">
    <property type="entry name" value="ABC2_TM"/>
</dbReference>
<keyword evidence="9" id="KW-1185">Reference proteome</keyword>